<reference evidence="1 2" key="1">
    <citation type="submission" date="2023-07" db="EMBL/GenBank/DDBJ databases">
        <title>Genomic Encyclopedia of Type Strains, Phase IV (KMG-IV): sequencing the most valuable type-strain genomes for metagenomic binning, comparative biology and taxonomic classification.</title>
        <authorList>
            <person name="Goeker M."/>
        </authorList>
    </citation>
    <scope>NUCLEOTIDE SEQUENCE [LARGE SCALE GENOMIC DNA]</scope>
    <source>
        <strain evidence="1 2">DSM 16784</strain>
    </source>
</reference>
<evidence type="ECO:0000313" key="1">
    <source>
        <dbReference type="EMBL" id="MDQ0360005.1"/>
    </source>
</evidence>
<dbReference type="EMBL" id="JAUSUR010000001">
    <property type="protein sequence ID" value="MDQ0360005.1"/>
    <property type="molecule type" value="Genomic_DNA"/>
</dbReference>
<keyword evidence="2" id="KW-1185">Reference proteome</keyword>
<proteinExistence type="predicted"/>
<dbReference type="Proteomes" id="UP001230220">
    <property type="component" value="Unassembled WGS sequence"/>
</dbReference>
<comment type="caution">
    <text evidence="1">The sequence shown here is derived from an EMBL/GenBank/DDBJ whole genome shotgun (WGS) entry which is preliminary data.</text>
</comment>
<evidence type="ECO:0000313" key="2">
    <source>
        <dbReference type="Proteomes" id="UP001230220"/>
    </source>
</evidence>
<accession>A0ABU0E0D1</accession>
<protein>
    <submittedName>
        <fullName evidence="1">Uncharacterized protein</fullName>
    </submittedName>
</protein>
<organism evidence="1 2">
    <name type="scientific">Breznakia pachnodae</name>
    <dbReference type="NCBI Taxonomy" id="265178"/>
    <lineage>
        <taxon>Bacteria</taxon>
        <taxon>Bacillati</taxon>
        <taxon>Bacillota</taxon>
        <taxon>Erysipelotrichia</taxon>
        <taxon>Erysipelotrichales</taxon>
        <taxon>Erysipelotrichaceae</taxon>
        <taxon>Breznakia</taxon>
    </lineage>
</organism>
<sequence>MRIYLKNKNIIEFDKVKMIELVSGHNRMTLYVAWEDNERNHGISKFEIIDVIAYEVGLFMQQVKTRFINV</sequence>
<name>A0ABU0E0D1_9FIRM</name>
<dbReference type="RefSeq" id="WP_307405574.1">
    <property type="nucleotide sequence ID" value="NZ_JAUSUR010000001.1"/>
</dbReference>
<gene>
    <name evidence="1" type="ORF">J2S15_000736</name>
</gene>